<dbReference type="SUPFAM" id="SSF47473">
    <property type="entry name" value="EF-hand"/>
    <property type="match status" value="1"/>
</dbReference>
<evidence type="ECO:0000256" key="1">
    <source>
        <dbReference type="ARBA" id="ARBA00022837"/>
    </source>
</evidence>
<dbReference type="InterPro" id="IPR011992">
    <property type="entry name" value="EF-hand-dom_pair"/>
</dbReference>
<dbReference type="PROSITE" id="PS50222">
    <property type="entry name" value="EF_HAND_2"/>
    <property type="match status" value="1"/>
</dbReference>
<gene>
    <name evidence="3" type="ORF">Dsin_003289</name>
</gene>
<reference evidence="3" key="1">
    <citation type="journal article" date="2023" name="Plant J.">
        <title>Genome sequences and population genomics provide insights into the demographic history, inbreeding, and mutation load of two 'living fossil' tree species of Dipteronia.</title>
        <authorList>
            <person name="Feng Y."/>
            <person name="Comes H.P."/>
            <person name="Chen J."/>
            <person name="Zhu S."/>
            <person name="Lu R."/>
            <person name="Zhang X."/>
            <person name="Li P."/>
            <person name="Qiu J."/>
            <person name="Olsen K.M."/>
            <person name="Qiu Y."/>
        </authorList>
    </citation>
    <scope>NUCLEOTIDE SEQUENCE</scope>
    <source>
        <strain evidence="3">NBL</strain>
    </source>
</reference>
<dbReference type="InterPro" id="IPR018247">
    <property type="entry name" value="EF_Hand_1_Ca_BS"/>
</dbReference>
<dbReference type="Proteomes" id="UP001281410">
    <property type="component" value="Unassembled WGS sequence"/>
</dbReference>
<keyword evidence="4" id="KW-1185">Reference proteome</keyword>
<evidence type="ECO:0000313" key="3">
    <source>
        <dbReference type="EMBL" id="KAK3231408.1"/>
    </source>
</evidence>
<organism evidence="3 4">
    <name type="scientific">Dipteronia sinensis</name>
    <dbReference type="NCBI Taxonomy" id="43782"/>
    <lineage>
        <taxon>Eukaryota</taxon>
        <taxon>Viridiplantae</taxon>
        <taxon>Streptophyta</taxon>
        <taxon>Embryophyta</taxon>
        <taxon>Tracheophyta</taxon>
        <taxon>Spermatophyta</taxon>
        <taxon>Magnoliopsida</taxon>
        <taxon>eudicotyledons</taxon>
        <taxon>Gunneridae</taxon>
        <taxon>Pentapetalae</taxon>
        <taxon>rosids</taxon>
        <taxon>malvids</taxon>
        <taxon>Sapindales</taxon>
        <taxon>Sapindaceae</taxon>
        <taxon>Hippocastanoideae</taxon>
        <taxon>Acereae</taxon>
        <taxon>Dipteronia</taxon>
    </lineage>
</organism>
<dbReference type="Gene3D" id="1.10.238.10">
    <property type="entry name" value="EF-hand"/>
    <property type="match status" value="1"/>
</dbReference>
<sequence length="101" mass="11556">MVLCVKATTAPPAPQTEKMIRELLKRHDSNNNNRLDKAEVQSAFDELGSKFSFYRRLRGIKIADENGDGVINMYDNELDNLVKYIMSKNYDTSKQKKLNAS</sequence>
<evidence type="ECO:0000313" key="4">
    <source>
        <dbReference type="Proteomes" id="UP001281410"/>
    </source>
</evidence>
<comment type="caution">
    <text evidence="3">The sequence shown here is derived from an EMBL/GenBank/DDBJ whole genome shotgun (WGS) entry which is preliminary data.</text>
</comment>
<feature type="domain" description="EF-hand" evidence="2">
    <location>
        <begin position="15"/>
        <end position="50"/>
    </location>
</feature>
<protein>
    <recommendedName>
        <fullName evidence="2">EF-hand domain-containing protein</fullName>
    </recommendedName>
</protein>
<evidence type="ECO:0000259" key="2">
    <source>
        <dbReference type="PROSITE" id="PS50222"/>
    </source>
</evidence>
<dbReference type="GO" id="GO:0005509">
    <property type="term" value="F:calcium ion binding"/>
    <property type="evidence" value="ECO:0007669"/>
    <property type="project" value="InterPro"/>
</dbReference>
<name>A0AAE0B8P1_9ROSI</name>
<accession>A0AAE0B8P1</accession>
<dbReference type="InterPro" id="IPR002048">
    <property type="entry name" value="EF_hand_dom"/>
</dbReference>
<proteinExistence type="predicted"/>
<dbReference type="PROSITE" id="PS00018">
    <property type="entry name" value="EF_HAND_1"/>
    <property type="match status" value="1"/>
</dbReference>
<dbReference type="AlphaFoldDB" id="A0AAE0B8P1"/>
<dbReference type="EMBL" id="JANJYJ010000001">
    <property type="protein sequence ID" value="KAK3231408.1"/>
    <property type="molecule type" value="Genomic_DNA"/>
</dbReference>
<keyword evidence="1" id="KW-0106">Calcium</keyword>